<organism evidence="14 15">
    <name type="scientific">Colwellia maritima</name>
    <dbReference type="NCBI Taxonomy" id="2912588"/>
    <lineage>
        <taxon>Bacteria</taxon>
        <taxon>Pseudomonadati</taxon>
        <taxon>Pseudomonadota</taxon>
        <taxon>Gammaproteobacteria</taxon>
        <taxon>Alteromonadales</taxon>
        <taxon>Colwelliaceae</taxon>
        <taxon>Colwellia</taxon>
    </lineage>
</organism>
<keyword evidence="11" id="KW-0998">Cell outer membrane</keyword>
<dbReference type="Proteomes" id="UP001139646">
    <property type="component" value="Unassembled WGS sequence"/>
</dbReference>
<evidence type="ECO:0000313" key="14">
    <source>
        <dbReference type="EMBL" id="MCI2284043.1"/>
    </source>
</evidence>
<evidence type="ECO:0000256" key="10">
    <source>
        <dbReference type="ARBA" id="ARBA00023186"/>
    </source>
</evidence>
<evidence type="ECO:0000313" key="15">
    <source>
        <dbReference type="Proteomes" id="UP001139646"/>
    </source>
</evidence>
<evidence type="ECO:0000256" key="2">
    <source>
        <dbReference type="ARBA" id="ARBA00009696"/>
    </source>
</evidence>
<sequence>MTTSNSSLYALLFPLMLIMTIILSGCANKPNTTPENPLQLVTSEQRIQQLKNKQNWRIQGKIAFIQQIKTKNKRESAAISWEVNEKSRTQELNLTSYLGINVLNLISNKEQHLIKIDGKEYRGTNLSELIYSLTELTLPTEALIFWVKGIPFNQDDKVEINEKTQLPISMSSEYNNSSWKINYQNYRPFNQINMATQLTIEKDELLIKISIKNWSFNE</sequence>
<evidence type="ECO:0000256" key="1">
    <source>
        <dbReference type="ARBA" id="ARBA00004459"/>
    </source>
</evidence>
<dbReference type="Gene3D" id="2.50.20.10">
    <property type="entry name" value="Lipoprotein localisation LolA/LolB/LppX"/>
    <property type="match status" value="1"/>
</dbReference>
<dbReference type="InterPro" id="IPR004565">
    <property type="entry name" value="OM_lipoprot_LolB"/>
</dbReference>
<evidence type="ECO:0000256" key="4">
    <source>
        <dbReference type="ARBA" id="ARBA00016202"/>
    </source>
</evidence>
<feature type="transmembrane region" description="Helical" evidence="13">
    <location>
        <begin position="6"/>
        <end position="27"/>
    </location>
</feature>
<keyword evidence="13" id="KW-0812">Transmembrane</keyword>
<reference evidence="14" key="1">
    <citation type="submission" date="2022-01" db="EMBL/GenBank/DDBJ databases">
        <title>Colwellia maritima, isolated from seawater.</title>
        <authorList>
            <person name="Kristyanto S."/>
            <person name="Jung J."/>
            <person name="Jeon C.O."/>
        </authorList>
    </citation>
    <scope>NUCLEOTIDE SEQUENCE</scope>
    <source>
        <strain evidence="14">MSW7</strain>
    </source>
</reference>
<proteinExistence type="inferred from homology"/>
<dbReference type="CDD" id="cd16326">
    <property type="entry name" value="LolB"/>
    <property type="match status" value="1"/>
</dbReference>
<accession>A0ABS9X1B3</accession>
<protein>
    <recommendedName>
        <fullName evidence="4">Outer-membrane lipoprotein LolB</fullName>
    </recommendedName>
</protein>
<keyword evidence="5" id="KW-0813">Transport</keyword>
<evidence type="ECO:0000256" key="12">
    <source>
        <dbReference type="ARBA" id="ARBA00023288"/>
    </source>
</evidence>
<comment type="caution">
    <text evidence="14">The sequence shown here is derived from an EMBL/GenBank/DDBJ whole genome shotgun (WGS) entry which is preliminary data.</text>
</comment>
<name>A0ABS9X1B3_9GAMM</name>
<dbReference type="Pfam" id="PF03550">
    <property type="entry name" value="LolB"/>
    <property type="match status" value="1"/>
</dbReference>
<keyword evidence="15" id="KW-1185">Reference proteome</keyword>
<evidence type="ECO:0000256" key="11">
    <source>
        <dbReference type="ARBA" id="ARBA00023237"/>
    </source>
</evidence>
<evidence type="ECO:0000256" key="9">
    <source>
        <dbReference type="ARBA" id="ARBA00023139"/>
    </source>
</evidence>
<comment type="subcellular location">
    <subcellularLocation>
        <location evidence="1">Cell outer membrane</location>
        <topology evidence="1">Lipid-anchor</topology>
    </subcellularLocation>
</comment>
<dbReference type="SUPFAM" id="SSF89392">
    <property type="entry name" value="Prokaryotic lipoproteins and lipoprotein localization factors"/>
    <property type="match status" value="1"/>
</dbReference>
<dbReference type="NCBIfam" id="TIGR00548">
    <property type="entry name" value="lolB"/>
    <property type="match status" value="1"/>
</dbReference>
<evidence type="ECO:0000256" key="8">
    <source>
        <dbReference type="ARBA" id="ARBA00023136"/>
    </source>
</evidence>
<dbReference type="RefSeq" id="WP_242286481.1">
    <property type="nucleotide sequence ID" value="NZ_JAKKSL010000002.1"/>
</dbReference>
<dbReference type="InterPro" id="IPR029046">
    <property type="entry name" value="LolA/LolB/LppX"/>
</dbReference>
<gene>
    <name evidence="14" type="primary">lolB</name>
    <name evidence="14" type="ORF">L3081_12365</name>
</gene>
<keyword evidence="9" id="KW-0564">Palmitate</keyword>
<evidence type="ECO:0000256" key="13">
    <source>
        <dbReference type="SAM" id="Phobius"/>
    </source>
</evidence>
<keyword evidence="7" id="KW-0653">Protein transport</keyword>
<dbReference type="EMBL" id="JAKKSL010000002">
    <property type="protein sequence ID" value="MCI2284043.1"/>
    <property type="molecule type" value="Genomic_DNA"/>
</dbReference>
<keyword evidence="8 13" id="KW-0472">Membrane</keyword>
<evidence type="ECO:0000256" key="3">
    <source>
        <dbReference type="ARBA" id="ARBA00011245"/>
    </source>
</evidence>
<evidence type="ECO:0000256" key="5">
    <source>
        <dbReference type="ARBA" id="ARBA00022448"/>
    </source>
</evidence>
<keyword evidence="13" id="KW-1133">Transmembrane helix</keyword>
<evidence type="ECO:0000256" key="6">
    <source>
        <dbReference type="ARBA" id="ARBA00022729"/>
    </source>
</evidence>
<evidence type="ECO:0000256" key="7">
    <source>
        <dbReference type="ARBA" id="ARBA00022927"/>
    </source>
</evidence>
<keyword evidence="10" id="KW-0143">Chaperone</keyword>
<keyword evidence="6" id="KW-0732">Signal</keyword>
<keyword evidence="12 14" id="KW-0449">Lipoprotein</keyword>
<comment type="similarity">
    <text evidence="2">Belongs to the LolB family.</text>
</comment>
<comment type="subunit">
    <text evidence="3">Monomer.</text>
</comment>